<name>A0ACD1AHF2_9FIRM</name>
<dbReference type="EMBL" id="CP042469">
    <property type="protein sequence ID" value="QOX65781.1"/>
    <property type="molecule type" value="Genomic_DNA"/>
</dbReference>
<organism evidence="1 2">
    <name type="scientific">Anoxybacterium hadale</name>
    <dbReference type="NCBI Taxonomy" id="3408580"/>
    <lineage>
        <taxon>Bacteria</taxon>
        <taxon>Bacillati</taxon>
        <taxon>Bacillota</taxon>
        <taxon>Clostridia</taxon>
        <taxon>Peptostreptococcales</taxon>
        <taxon>Anaerovoracaceae</taxon>
        <taxon>Anoxybacterium</taxon>
    </lineage>
</organism>
<sequence>MKIEYLSEGDQEERVVRSSGALNCGGRCVLKLHVKGNTIVRISTEDDIPEEKALQLRGCLRCRAYRSHMYHPDRIQYPLKRIGKRGEGKFQRITWEEALNTIAENLIAVRNEFGPDGIYLPYATGNPGLISERTWMRRLLGLFGGYLSYYGSYSSACTQAATPYTYGTTATGNSREDILNSKLVILVGWNPAEMISGTNTAYYLRKLRESGTKIICIDPMYSATAATLADQWIPIRPTTDNALFDAMAYVMVKENLQDQSFLDRYCLGFDEEHMPEGIPYGNSYKSYVLGLGPDGIPKTPIWAEAITGIPAETITALAREYATVKPGALIQGLGPQRHAYGEQIVRGGTVLAAMTSNIGISGGWASGSGYAARDPFVASIPSINPNPAQISMFCWPDAILRGKEMGPEDSVRGADGLKSNIKLLLNLGGNCLINQHSDINSTKKILEDEELVRFIAASDHFITPSTRFADILLPSDSMYERDDIIKPWDPDDFVLFMNQAVKPLGECRNGYDWISDLAGKLGLREPFTEGRTLSDWHRYLVDKTAEKNPGFPDYETFKQQGIYRWEHAKPCIAFEAQISDPENNPFPTPSGKIEVFSKALWEKQQSDIPAVPKYLSAWEGPEDELTQEYPLQCIGHHTKRRVHSTFDNSELMEEVEPHAVWINTKDAEARSILSGDRVRVFNSRGIVSLAAKVTVRVMPGVVSIPQGAWWTPDENGTDTRGCVNTLTKYQPTPLAFGNPSHTCLVQIEREENDEHAIDH</sequence>
<protein>
    <submittedName>
        <fullName evidence="1">Molybdopterin-dependent oxidoreductase</fullName>
    </submittedName>
</protein>
<evidence type="ECO:0000313" key="1">
    <source>
        <dbReference type="EMBL" id="QOX65781.1"/>
    </source>
</evidence>
<keyword evidence="2" id="KW-1185">Reference proteome</keyword>
<reference evidence="1" key="1">
    <citation type="submission" date="2019-08" db="EMBL/GenBank/DDBJ databases">
        <title>Genome sequence of Clostridiales bacterium MT110.</title>
        <authorList>
            <person name="Cao J."/>
        </authorList>
    </citation>
    <scope>NUCLEOTIDE SEQUENCE</scope>
    <source>
        <strain evidence="1">MT110</strain>
    </source>
</reference>
<evidence type="ECO:0000313" key="2">
    <source>
        <dbReference type="Proteomes" id="UP000594014"/>
    </source>
</evidence>
<dbReference type="Proteomes" id="UP000594014">
    <property type="component" value="Chromosome"/>
</dbReference>
<proteinExistence type="predicted"/>
<gene>
    <name evidence="1" type="ORF">FRZ06_00910</name>
</gene>
<accession>A0ACD1AHF2</accession>